<organism evidence="1 2">
    <name type="scientific">Austropuccinia psidii MF-1</name>
    <dbReference type="NCBI Taxonomy" id="1389203"/>
    <lineage>
        <taxon>Eukaryota</taxon>
        <taxon>Fungi</taxon>
        <taxon>Dikarya</taxon>
        <taxon>Basidiomycota</taxon>
        <taxon>Pucciniomycotina</taxon>
        <taxon>Pucciniomycetes</taxon>
        <taxon>Pucciniales</taxon>
        <taxon>Sphaerophragmiaceae</taxon>
        <taxon>Austropuccinia</taxon>
    </lineage>
</organism>
<accession>A0A9Q3D2E6</accession>
<proteinExistence type="predicted"/>
<protein>
    <submittedName>
        <fullName evidence="1">Uncharacterized protein</fullName>
    </submittedName>
</protein>
<reference evidence="1" key="1">
    <citation type="submission" date="2021-03" db="EMBL/GenBank/DDBJ databases">
        <title>Draft genome sequence of rust myrtle Austropuccinia psidii MF-1, a brazilian biotype.</title>
        <authorList>
            <person name="Quecine M.C."/>
            <person name="Pachon D.M.R."/>
            <person name="Bonatelli M.L."/>
            <person name="Correr F.H."/>
            <person name="Franceschini L.M."/>
            <person name="Leite T.F."/>
            <person name="Margarido G.R.A."/>
            <person name="Almeida C.A."/>
            <person name="Ferrarezi J.A."/>
            <person name="Labate C.A."/>
        </authorList>
    </citation>
    <scope>NUCLEOTIDE SEQUENCE</scope>
    <source>
        <strain evidence="1">MF-1</strain>
    </source>
</reference>
<evidence type="ECO:0000313" key="2">
    <source>
        <dbReference type="Proteomes" id="UP000765509"/>
    </source>
</evidence>
<evidence type="ECO:0000313" key="1">
    <source>
        <dbReference type="EMBL" id="MBW0495554.1"/>
    </source>
</evidence>
<dbReference type="Proteomes" id="UP000765509">
    <property type="component" value="Unassembled WGS sequence"/>
</dbReference>
<gene>
    <name evidence="1" type="ORF">O181_035269</name>
</gene>
<name>A0A9Q3D2E6_9BASI</name>
<keyword evidence="2" id="KW-1185">Reference proteome</keyword>
<comment type="caution">
    <text evidence="1">The sequence shown here is derived from an EMBL/GenBank/DDBJ whole genome shotgun (WGS) entry which is preliminary data.</text>
</comment>
<sequence length="209" mass="24333">MTTSTPSTEQTPSTLLRRVNVSSQITNQIHKEIPRNTTPIVKIRAKDYNMWFDGEDVEKYIKKFENISEIEGESGRDISRQIAFWTKYEEISYHIEGIPGYKTAYLDQLKVDMKRRLVTVSPERRYRLSSITELYTKTQQEGGIRSMTQYRKFIGEYETIITHLKGYQYIQGDINQNQELLDSLSTSVQESIEKEMIKDRAMVQALNGG</sequence>
<dbReference type="EMBL" id="AVOT02013157">
    <property type="protein sequence ID" value="MBW0495554.1"/>
    <property type="molecule type" value="Genomic_DNA"/>
</dbReference>
<dbReference type="AlphaFoldDB" id="A0A9Q3D2E6"/>